<evidence type="ECO:0000256" key="2">
    <source>
        <dbReference type="ARBA" id="ARBA00008420"/>
    </source>
</evidence>
<dbReference type="GO" id="GO:0005524">
    <property type="term" value="F:ATP binding"/>
    <property type="evidence" value="ECO:0007669"/>
    <property type="project" value="UniProtKB-KW"/>
</dbReference>
<dbReference type="Proteomes" id="UP001378960">
    <property type="component" value="Unassembled WGS sequence"/>
</dbReference>
<keyword evidence="6" id="KW-0418">Kinase</keyword>
<proteinExistence type="inferred from homology"/>
<comment type="similarity">
    <text evidence="2">Belongs to the gluconokinase GntK/GntV family.</text>
</comment>
<dbReference type="EMBL" id="BTGB01000009">
    <property type="protein sequence ID" value="GMM48422.1"/>
    <property type="molecule type" value="Genomic_DNA"/>
</dbReference>
<keyword evidence="5" id="KW-0547">Nucleotide-binding</keyword>
<feature type="domain" description="APS kinase" evidence="10">
    <location>
        <begin position="2"/>
        <end position="86"/>
    </location>
</feature>
<organism evidence="11 12">
    <name type="scientific">Pichia kluyveri</name>
    <name type="common">Yeast</name>
    <dbReference type="NCBI Taxonomy" id="36015"/>
    <lineage>
        <taxon>Eukaryota</taxon>
        <taxon>Fungi</taxon>
        <taxon>Dikarya</taxon>
        <taxon>Ascomycota</taxon>
        <taxon>Saccharomycotina</taxon>
        <taxon>Pichiomycetes</taxon>
        <taxon>Pichiales</taxon>
        <taxon>Pichiaceae</taxon>
        <taxon>Pichia</taxon>
    </lineage>
</organism>
<evidence type="ECO:0000256" key="8">
    <source>
        <dbReference type="ARBA" id="ARBA00029835"/>
    </source>
</evidence>
<dbReference type="Pfam" id="PF01583">
    <property type="entry name" value="APS_kinase"/>
    <property type="match status" value="1"/>
</dbReference>
<dbReference type="GO" id="GO:0046316">
    <property type="term" value="F:gluconokinase activity"/>
    <property type="evidence" value="ECO:0007669"/>
    <property type="project" value="UniProtKB-EC"/>
</dbReference>
<evidence type="ECO:0000313" key="11">
    <source>
        <dbReference type="EMBL" id="GMM48422.1"/>
    </source>
</evidence>
<evidence type="ECO:0000256" key="5">
    <source>
        <dbReference type="ARBA" id="ARBA00022741"/>
    </source>
</evidence>
<dbReference type="Gene3D" id="3.40.50.300">
    <property type="entry name" value="P-loop containing nucleotide triphosphate hydrolases"/>
    <property type="match status" value="1"/>
</dbReference>
<keyword evidence="7" id="KW-0067">ATP-binding</keyword>
<reference evidence="11 12" key="1">
    <citation type="journal article" date="2023" name="Elife">
        <title>Identification of key yeast species and microbe-microbe interactions impacting larval growth of Drosophila in the wild.</title>
        <authorList>
            <person name="Mure A."/>
            <person name="Sugiura Y."/>
            <person name="Maeda R."/>
            <person name="Honda K."/>
            <person name="Sakurai N."/>
            <person name="Takahashi Y."/>
            <person name="Watada M."/>
            <person name="Katoh T."/>
            <person name="Gotoh A."/>
            <person name="Gotoh Y."/>
            <person name="Taniguchi I."/>
            <person name="Nakamura K."/>
            <person name="Hayashi T."/>
            <person name="Katayama T."/>
            <person name="Uemura T."/>
            <person name="Hattori Y."/>
        </authorList>
    </citation>
    <scope>NUCLEOTIDE SEQUENCE [LARGE SCALE GENOMIC DNA]</scope>
    <source>
        <strain evidence="11 12">PK-24</strain>
    </source>
</reference>
<dbReference type="CDD" id="cd02021">
    <property type="entry name" value="GntK"/>
    <property type="match status" value="1"/>
</dbReference>
<evidence type="ECO:0000256" key="7">
    <source>
        <dbReference type="ARBA" id="ARBA00022840"/>
    </source>
</evidence>
<dbReference type="InterPro" id="IPR027417">
    <property type="entry name" value="P-loop_NTPase"/>
</dbReference>
<comment type="catalytic activity">
    <reaction evidence="9">
        <text>D-gluconate + ATP = 6-phospho-D-gluconate + ADP + H(+)</text>
        <dbReference type="Rhea" id="RHEA:19433"/>
        <dbReference type="ChEBI" id="CHEBI:15378"/>
        <dbReference type="ChEBI" id="CHEBI:18391"/>
        <dbReference type="ChEBI" id="CHEBI:30616"/>
        <dbReference type="ChEBI" id="CHEBI:58759"/>
        <dbReference type="ChEBI" id="CHEBI:456216"/>
        <dbReference type="EC" id="2.7.1.12"/>
    </reaction>
</comment>
<evidence type="ECO:0000256" key="4">
    <source>
        <dbReference type="ARBA" id="ARBA00022679"/>
    </source>
</evidence>
<keyword evidence="12" id="KW-1185">Reference proteome</keyword>
<dbReference type="GO" id="GO:0005975">
    <property type="term" value="P:carbohydrate metabolic process"/>
    <property type="evidence" value="ECO:0007669"/>
    <property type="project" value="InterPro"/>
</dbReference>
<keyword evidence="4" id="KW-0808">Transferase</keyword>
<sequence>MPSVVLIGGPSGTGKSTIAKRLTERFSNNRVCFIEGDELHSVENIQKMSNNIPLNDEDRWPWLLKISTYANEQIAEDYELIVVTCSMLKKSYRDFLKEHINCNELTTKR</sequence>
<dbReference type="AlphaFoldDB" id="A0AAV5RB73"/>
<dbReference type="PANTHER" id="PTHR43442:SF3">
    <property type="entry name" value="GLUCONOKINASE-RELATED"/>
    <property type="match status" value="1"/>
</dbReference>
<comment type="pathway">
    <text evidence="1">Carbohydrate acid metabolism; D-gluconate degradation.</text>
</comment>
<dbReference type="SUPFAM" id="SSF52540">
    <property type="entry name" value="P-loop containing nucleoside triphosphate hydrolases"/>
    <property type="match status" value="1"/>
</dbReference>
<evidence type="ECO:0000313" key="12">
    <source>
        <dbReference type="Proteomes" id="UP001378960"/>
    </source>
</evidence>
<evidence type="ECO:0000256" key="6">
    <source>
        <dbReference type="ARBA" id="ARBA00022777"/>
    </source>
</evidence>
<dbReference type="PANTHER" id="PTHR43442">
    <property type="entry name" value="GLUCONOKINASE-RELATED"/>
    <property type="match status" value="1"/>
</dbReference>
<evidence type="ECO:0000256" key="3">
    <source>
        <dbReference type="ARBA" id="ARBA00012054"/>
    </source>
</evidence>
<name>A0AAV5RB73_PICKL</name>
<dbReference type="InterPro" id="IPR006001">
    <property type="entry name" value="Therm_gnt_kin"/>
</dbReference>
<evidence type="ECO:0000256" key="9">
    <source>
        <dbReference type="ARBA" id="ARBA00048090"/>
    </source>
</evidence>
<accession>A0AAV5RB73</accession>
<dbReference type="InterPro" id="IPR059117">
    <property type="entry name" value="APS_kinase_dom"/>
</dbReference>
<dbReference type="EC" id="2.7.1.12" evidence="3"/>
<dbReference type="GO" id="GO:0005737">
    <property type="term" value="C:cytoplasm"/>
    <property type="evidence" value="ECO:0007669"/>
    <property type="project" value="TreeGrafter"/>
</dbReference>
<evidence type="ECO:0000256" key="1">
    <source>
        <dbReference type="ARBA" id="ARBA00004875"/>
    </source>
</evidence>
<evidence type="ECO:0000259" key="10">
    <source>
        <dbReference type="Pfam" id="PF01583"/>
    </source>
</evidence>
<gene>
    <name evidence="11" type="ORF">DAPK24_050200</name>
</gene>
<comment type="caution">
    <text evidence="11">The sequence shown here is derived from an EMBL/GenBank/DDBJ whole genome shotgun (WGS) entry which is preliminary data.</text>
</comment>
<protein>
    <recommendedName>
        <fullName evidence="3">gluconokinase</fullName>
        <ecNumber evidence="3">2.7.1.12</ecNumber>
    </recommendedName>
    <alternativeName>
        <fullName evidence="8">Gluconate kinase</fullName>
    </alternativeName>
</protein>